<evidence type="ECO:0000313" key="4">
    <source>
        <dbReference type="Proteomes" id="UP000515308"/>
    </source>
</evidence>
<keyword evidence="2" id="KW-1133">Transmembrane helix</keyword>
<feature type="transmembrane region" description="Helical" evidence="2">
    <location>
        <begin position="270"/>
        <end position="292"/>
    </location>
</feature>
<name>A0A6V7S0U3_PLAVN</name>
<keyword evidence="2" id="KW-0812">Transmembrane</keyword>
<dbReference type="Proteomes" id="UP000515308">
    <property type="component" value="Chromosome PVLDE_08"/>
</dbReference>
<dbReference type="AlphaFoldDB" id="A0A6V7S0U3"/>
<keyword evidence="1" id="KW-0175">Coiled coil</keyword>
<dbReference type="InterPro" id="IPR006477">
    <property type="entry name" value="Yir_bir_cir"/>
</dbReference>
<protein>
    <submittedName>
        <fullName evidence="3">CIR protein PIR protein</fullName>
    </submittedName>
</protein>
<proteinExistence type="predicted"/>
<keyword evidence="2" id="KW-0472">Membrane</keyword>
<dbReference type="VEuPathDB" id="PlasmoDB:PVLDE_0800170"/>
<feature type="coiled-coil region" evidence="1">
    <location>
        <begin position="181"/>
        <end position="220"/>
    </location>
</feature>
<dbReference type="NCBIfam" id="TIGR01590">
    <property type="entry name" value="yir-bir-cir_Pla"/>
    <property type="match status" value="1"/>
</dbReference>
<organism evidence="3 4">
    <name type="scientific">Plasmodium vinckei lentum</name>
    <dbReference type="NCBI Taxonomy" id="138297"/>
    <lineage>
        <taxon>Eukaryota</taxon>
        <taxon>Sar</taxon>
        <taxon>Alveolata</taxon>
        <taxon>Apicomplexa</taxon>
        <taxon>Aconoidasida</taxon>
        <taxon>Haemosporida</taxon>
        <taxon>Plasmodiidae</taxon>
        <taxon>Plasmodium</taxon>
        <taxon>Plasmodium (Vinckeia)</taxon>
    </lineage>
</organism>
<evidence type="ECO:0000256" key="1">
    <source>
        <dbReference type="SAM" id="Coils"/>
    </source>
</evidence>
<reference evidence="3 4" key="1">
    <citation type="submission" date="2020-08" db="EMBL/GenBank/DDBJ databases">
        <authorList>
            <person name="Ramaprasad A."/>
        </authorList>
    </citation>
    <scope>NUCLEOTIDE SEQUENCE [LARGE SCALE GENOMIC DNA]</scope>
</reference>
<dbReference type="Pfam" id="PF06022">
    <property type="entry name" value="Cir_Bir_Yir"/>
    <property type="match status" value="1"/>
</dbReference>
<gene>
    <name evidence="3" type="ORF">PVLDE_0800170</name>
</gene>
<sequence>MAKSCFNFNDVNSEFNKINGYFSETMSYGLTIERTKGEINKYCHYGNTQGYGKCHDYFQRASSGVIYLLTNLKDKFDSKYDKLAEYAILWLSYKLNIKPKNKLTDLNQFYNHYIVKNNDYNKKIKDNDSTTYKEVIDKKKDLMNMNINEILKFYEALKTLCNMYSECNKGAFDCNNCSQKAKKFVQNFEKLNKDSKNLENTSYSQMLSRLSDDYNNLKNKYGNDKCTDFPSIPQLNLPKSSTQNPVVNSGKVSGQALGQTSKVTSSSSSILNTVIPGLSIVSVIPVFLGIAYKYSLFGVDKLFQRQYLRKKLKKVKKKLKLNI</sequence>
<evidence type="ECO:0000313" key="3">
    <source>
        <dbReference type="EMBL" id="CAD2089763.1"/>
    </source>
</evidence>
<dbReference type="EMBL" id="LR865370">
    <property type="protein sequence ID" value="CAD2089763.1"/>
    <property type="molecule type" value="Genomic_DNA"/>
</dbReference>
<evidence type="ECO:0000256" key="2">
    <source>
        <dbReference type="SAM" id="Phobius"/>
    </source>
</evidence>
<accession>A0A6V7S0U3</accession>